<evidence type="ECO:0000313" key="2">
    <source>
        <dbReference type="Proteomes" id="UP000756921"/>
    </source>
</evidence>
<dbReference type="AlphaFoldDB" id="A0A9P6GCN3"/>
<dbReference type="EMBL" id="WJXW01000010">
    <property type="protein sequence ID" value="KAF9732585.1"/>
    <property type="molecule type" value="Genomic_DNA"/>
</dbReference>
<proteinExistence type="predicted"/>
<organism evidence="1 2">
    <name type="scientific">Paraphaeosphaeria minitans</name>
    <dbReference type="NCBI Taxonomy" id="565426"/>
    <lineage>
        <taxon>Eukaryota</taxon>
        <taxon>Fungi</taxon>
        <taxon>Dikarya</taxon>
        <taxon>Ascomycota</taxon>
        <taxon>Pezizomycotina</taxon>
        <taxon>Dothideomycetes</taxon>
        <taxon>Pleosporomycetidae</taxon>
        <taxon>Pleosporales</taxon>
        <taxon>Massarineae</taxon>
        <taxon>Didymosphaeriaceae</taxon>
        <taxon>Paraphaeosphaeria</taxon>
    </lineage>
</organism>
<evidence type="ECO:0000313" key="1">
    <source>
        <dbReference type="EMBL" id="KAF9732585.1"/>
    </source>
</evidence>
<dbReference type="OrthoDB" id="3796224at2759"/>
<protein>
    <submittedName>
        <fullName evidence="1">Uncharacterized protein</fullName>
    </submittedName>
</protein>
<comment type="caution">
    <text evidence="1">The sequence shown here is derived from an EMBL/GenBank/DDBJ whole genome shotgun (WGS) entry which is preliminary data.</text>
</comment>
<keyword evidence="2" id="KW-1185">Reference proteome</keyword>
<name>A0A9P6GCN3_9PLEO</name>
<accession>A0A9P6GCN3</accession>
<reference evidence="1" key="1">
    <citation type="journal article" date="2020" name="Mol. Plant Microbe Interact.">
        <title>Genome Sequence of the Biocontrol Agent Coniothyrium minitans strain Conio (IMI 134523).</title>
        <authorList>
            <person name="Patel D."/>
            <person name="Shittu T.A."/>
            <person name="Baroncelli R."/>
            <person name="Muthumeenakshi S."/>
            <person name="Osborne T.H."/>
            <person name="Janganan T.K."/>
            <person name="Sreenivasaprasad S."/>
        </authorList>
    </citation>
    <scope>NUCLEOTIDE SEQUENCE</scope>
    <source>
        <strain evidence="1">Conio</strain>
    </source>
</reference>
<dbReference type="Proteomes" id="UP000756921">
    <property type="component" value="Unassembled WGS sequence"/>
</dbReference>
<gene>
    <name evidence="1" type="ORF">PMIN01_09443</name>
</gene>
<sequence length="286" mass="33296">MESNYSDDLDDITRRRLRHAYFARKITQETIPSETTTKESEPDHPGTLEYVVAVADEQDELSQFQEDDDRCRFVRQLPMVSKTIHLSMLKIGNAAWYRYSPLPMTMDVSMLVNDRIYCIQIPENARKSNAITYPAEKQYLRCINSAVTFNRNIVIACLNAGWRVAWAHFERTPESYASMQQYYGLPESPMVGPGYGYGGYWIDGDNIDSSEILVRWLIRKEVWEKLPSNERYFVNRFSTWGVLKEHSHQRPPSGTDPEPMPSRRVQYSLVEVDMLQYRNPEDDAQA</sequence>